<gene>
    <name evidence="4" type="ORF">XELAEV_18009564mg</name>
</gene>
<dbReference type="GO" id="GO:0008270">
    <property type="term" value="F:zinc ion binding"/>
    <property type="evidence" value="ECO:0007669"/>
    <property type="project" value="UniProtKB-KW"/>
</dbReference>
<feature type="compositionally biased region" description="Polar residues" evidence="2">
    <location>
        <begin position="174"/>
        <end position="183"/>
    </location>
</feature>
<sequence length="212" mass="23882">MDGSIYRPRVVASQRDTDVVLLNMLVDSPAEINRLVEVLAQVGENLRQLAYNGNYKRLKIFSGVEPTPPVEERFEVWRDSALTAFADWPGSGPALCCKIQVSLRGPALDLIKLHRELIQEIRREEVNVLRREKNIRSSEKTSSDSLKEEEITELKKEIAKLKAHVSGRDEMPTMSRQAPSSKVSGACREPPKCFLCGRLGHISTNCNKREVV</sequence>
<name>A0A974I159_XENLA</name>
<dbReference type="EMBL" id="CM004467">
    <property type="protein sequence ID" value="OCT97336.1"/>
    <property type="molecule type" value="Genomic_DNA"/>
</dbReference>
<proteinExistence type="predicted"/>
<accession>A0A974I159</accession>
<evidence type="ECO:0000256" key="1">
    <source>
        <dbReference type="PROSITE-ProRule" id="PRU00047"/>
    </source>
</evidence>
<protein>
    <recommendedName>
        <fullName evidence="3">CCHC-type domain-containing protein</fullName>
    </recommendedName>
</protein>
<keyword evidence="1" id="KW-0863">Zinc-finger</keyword>
<dbReference type="PANTHER" id="PTHR23095">
    <property type="entry name" value="PARANEOPLASTIC ANTIGEN"/>
    <property type="match status" value="1"/>
</dbReference>
<evidence type="ECO:0000259" key="3">
    <source>
        <dbReference type="PROSITE" id="PS50158"/>
    </source>
</evidence>
<evidence type="ECO:0000313" key="4">
    <source>
        <dbReference type="EMBL" id="OCT97336.1"/>
    </source>
</evidence>
<dbReference type="AlphaFoldDB" id="A0A974I159"/>
<organism evidence="4 5">
    <name type="scientific">Xenopus laevis</name>
    <name type="common">African clawed frog</name>
    <dbReference type="NCBI Taxonomy" id="8355"/>
    <lineage>
        <taxon>Eukaryota</taxon>
        <taxon>Metazoa</taxon>
        <taxon>Chordata</taxon>
        <taxon>Craniata</taxon>
        <taxon>Vertebrata</taxon>
        <taxon>Euteleostomi</taxon>
        <taxon>Amphibia</taxon>
        <taxon>Batrachia</taxon>
        <taxon>Anura</taxon>
        <taxon>Pipoidea</taxon>
        <taxon>Pipidae</taxon>
        <taxon>Xenopodinae</taxon>
        <taxon>Xenopus</taxon>
        <taxon>Xenopus</taxon>
    </lineage>
</organism>
<dbReference type="GO" id="GO:0003676">
    <property type="term" value="F:nucleic acid binding"/>
    <property type="evidence" value="ECO:0007669"/>
    <property type="project" value="InterPro"/>
</dbReference>
<dbReference type="PANTHER" id="PTHR23095:SF17">
    <property type="entry name" value="PARANEOPLASTIC ANTIGEN MA1"/>
    <property type="match status" value="1"/>
</dbReference>
<dbReference type="PROSITE" id="PS50158">
    <property type="entry name" value="ZF_CCHC"/>
    <property type="match status" value="1"/>
</dbReference>
<keyword evidence="1" id="KW-0862">Zinc</keyword>
<dbReference type="Pfam" id="PF00098">
    <property type="entry name" value="zf-CCHC"/>
    <property type="match status" value="1"/>
</dbReference>
<feature type="domain" description="CCHC-type" evidence="3">
    <location>
        <begin position="192"/>
        <end position="206"/>
    </location>
</feature>
<evidence type="ECO:0000313" key="5">
    <source>
        <dbReference type="Proteomes" id="UP000694892"/>
    </source>
</evidence>
<dbReference type="Proteomes" id="UP000694892">
    <property type="component" value="Chromosome 1S"/>
</dbReference>
<keyword evidence="1" id="KW-0479">Metal-binding</keyword>
<dbReference type="InterPro" id="IPR036875">
    <property type="entry name" value="Znf_CCHC_sf"/>
</dbReference>
<feature type="region of interest" description="Disordered" evidence="2">
    <location>
        <begin position="163"/>
        <end position="183"/>
    </location>
</feature>
<dbReference type="InterPro" id="IPR001878">
    <property type="entry name" value="Znf_CCHC"/>
</dbReference>
<dbReference type="InterPro" id="IPR026523">
    <property type="entry name" value="PNMA"/>
</dbReference>
<dbReference type="SUPFAM" id="SSF57756">
    <property type="entry name" value="Retrovirus zinc finger-like domains"/>
    <property type="match status" value="1"/>
</dbReference>
<reference evidence="5" key="1">
    <citation type="journal article" date="2016" name="Nature">
        <title>Genome evolution in the allotetraploid frog Xenopus laevis.</title>
        <authorList>
            <person name="Session A.M."/>
            <person name="Uno Y."/>
            <person name="Kwon T."/>
            <person name="Chapman J.A."/>
            <person name="Toyoda A."/>
            <person name="Takahashi S."/>
            <person name="Fukui A."/>
            <person name="Hikosaka A."/>
            <person name="Suzuki A."/>
            <person name="Kondo M."/>
            <person name="van Heeringen S.J."/>
            <person name="Quigley I."/>
            <person name="Heinz S."/>
            <person name="Ogino H."/>
            <person name="Ochi H."/>
            <person name="Hellsten U."/>
            <person name="Lyons J.B."/>
            <person name="Simakov O."/>
            <person name="Putnam N."/>
            <person name="Stites J."/>
            <person name="Kuroki Y."/>
            <person name="Tanaka T."/>
            <person name="Michiue T."/>
            <person name="Watanabe M."/>
            <person name="Bogdanovic O."/>
            <person name="Lister R."/>
            <person name="Georgiou G."/>
            <person name="Paranjpe S.S."/>
            <person name="van Kruijsbergen I."/>
            <person name="Shu S."/>
            <person name="Carlson J."/>
            <person name="Kinoshita T."/>
            <person name="Ohta Y."/>
            <person name="Mawaribuchi S."/>
            <person name="Jenkins J."/>
            <person name="Grimwood J."/>
            <person name="Schmutz J."/>
            <person name="Mitros T."/>
            <person name="Mozaffari S.V."/>
            <person name="Suzuki Y."/>
            <person name="Haramoto Y."/>
            <person name="Yamamoto T.S."/>
            <person name="Takagi C."/>
            <person name="Heald R."/>
            <person name="Miller K."/>
            <person name="Haudenschild C."/>
            <person name="Kitzman J."/>
            <person name="Nakayama T."/>
            <person name="Izutsu Y."/>
            <person name="Robert J."/>
            <person name="Fortriede J."/>
            <person name="Burns K."/>
            <person name="Lotay V."/>
            <person name="Karimi K."/>
            <person name="Yasuoka Y."/>
            <person name="Dichmann D.S."/>
            <person name="Flajnik M.F."/>
            <person name="Houston D.W."/>
            <person name="Shendure J."/>
            <person name="DuPasquier L."/>
            <person name="Vize P.D."/>
            <person name="Zorn A.M."/>
            <person name="Ito M."/>
            <person name="Marcotte E.M."/>
            <person name="Wallingford J.B."/>
            <person name="Ito Y."/>
            <person name="Asashima M."/>
            <person name="Ueno N."/>
            <person name="Matsuda Y."/>
            <person name="Veenstra G.J."/>
            <person name="Fujiyama A."/>
            <person name="Harland R.M."/>
            <person name="Taira M."/>
            <person name="Rokhsar D.S."/>
        </authorList>
    </citation>
    <scope>NUCLEOTIDE SEQUENCE [LARGE SCALE GENOMIC DNA]</scope>
    <source>
        <strain evidence="5">J</strain>
    </source>
</reference>
<evidence type="ECO:0000256" key="2">
    <source>
        <dbReference type="SAM" id="MobiDB-lite"/>
    </source>
</evidence>